<name>A0A1M6Z8A9_9FLAO</name>
<reference evidence="9 10" key="1">
    <citation type="submission" date="2016-11" db="EMBL/GenBank/DDBJ databases">
        <authorList>
            <person name="Varghese N."/>
            <person name="Submissions S."/>
        </authorList>
    </citation>
    <scope>NUCLEOTIDE SEQUENCE [LARGE SCALE GENOMIC DNA]</scope>
    <source>
        <strain evidence="9 10">CGMCC 1.12174</strain>
        <strain evidence="8 11">DSM 26351</strain>
    </source>
</reference>
<keyword evidence="11" id="KW-1185">Reference proteome</keyword>
<evidence type="ECO:0000313" key="9">
    <source>
        <dbReference type="EMBL" id="SHL26691.1"/>
    </source>
</evidence>
<dbReference type="EMBL" id="FRAT01000008">
    <property type="protein sequence ID" value="SHL26691.1"/>
    <property type="molecule type" value="Genomic_DNA"/>
</dbReference>
<sequence length="491" mass="54973">MKQYKSYFRTCQIIVATLVVGLVAGCSDLEEKPYSFISSENFYQTEEDALAALNAAYAVYPVLYEASTMFTVTELPADNVTIHRNATFIGLDDWTIPADHPFVTNFWNANYRLISAANIVLGRVPQIEMDQGTKNEILAEAHFIRAHAYFTLVRLFGSVPVHTEELQGQDGISKPKSPVDDIYGLIIDDLATASNGLPVSRDASQFGRATRGAALAMLSWVHLTTNEFEQARDYANDVMELGRYELLDDFVQVFDQNNETNNEIIFSVQYDGAIVGSNLASFCHAFGPSNPLCFSGVQVFQVDEQSPMWTERDFGVYRTANTVYDELVLEDGELHSVYDTSRPYPAFRKYIAIGETGQSNCPLNPIVLRYADILFMYAEADNELNGPTTETLEMVNQIIRRAHNLPLNQASAFDIDPGISQTDFKQVIVEQRNLEFVMEGKRIYDLLRLNIFKSTLQDLGKPATAGDLFPIPQAEINANDALTQEDQNPGY</sequence>
<dbReference type="Pfam" id="PF14322">
    <property type="entry name" value="SusD-like_3"/>
    <property type="match status" value="1"/>
</dbReference>
<dbReference type="AlphaFoldDB" id="A0A1M6Z8A9"/>
<comment type="caution">
    <text evidence="9">The sequence shown here is derived from an EMBL/GenBank/DDBJ whole genome shotgun (WGS) entry which is preliminary data.</text>
</comment>
<comment type="similarity">
    <text evidence="2">Belongs to the SusD family.</text>
</comment>
<evidence type="ECO:0000313" key="11">
    <source>
        <dbReference type="Proteomes" id="UP000198940"/>
    </source>
</evidence>
<dbReference type="Gene3D" id="1.25.40.390">
    <property type="match status" value="1"/>
</dbReference>
<dbReference type="InterPro" id="IPR012944">
    <property type="entry name" value="SusD_RagB_dom"/>
</dbReference>
<feature type="domain" description="SusD-like N-terminal" evidence="7">
    <location>
        <begin position="63"/>
        <end position="223"/>
    </location>
</feature>
<organism evidence="9 10">
    <name type="scientific">Flagellimonas taeanensis</name>
    <dbReference type="NCBI Taxonomy" id="1005926"/>
    <lineage>
        <taxon>Bacteria</taxon>
        <taxon>Pseudomonadati</taxon>
        <taxon>Bacteroidota</taxon>
        <taxon>Flavobacteriia</taxon>
        <taxon>Flavobacteriales</taxon>
        <taxon>Flavobacteriaceae</taxon>
        <taxon>Flagellimonas</taxon>
    </lineage>
</organism>
<proteinExistence type="inferred from homology"/>
<evidence type="ECO:0000256" key="3">
    <source>
        <dbReference type="ARBA" id="ARBA00022729"/>
    </source>
</evidence>
<comment type="subcellular location">
    <subcellularLocation>
        <location evidence="1">Cell outer membrane</location>
    </subcellularLocation>
</comment>
<dbReference type="Proteomes" id="UP000198940">
    <property type="component" value="Unassembled WGS sequence"/>
</dbReference>
<dbReference type="GO" id="GO:0009279">
    <property type="term" value="C:cell outer membrane"/>
    <property type="evidence" value="ECO:0007669"/>
    <property type="project" value="UniProtKB-SubCell"/>
</dbReference>
<keyword evidence="5" id="KW-0998">Cell outer membrane</keyword>
<dbReference type="Proteomes" id="UP000184031">
    <property type="component" value="Unassembled WGS sequence"/>
</dbReference>
<evidence type="ECO:0000259" key="7">
    <source>
        <dbReference type="Pfam" id="PF14322"/>
    </source>
</evidence>
<dbReference type="SUPFAM" id="SSF48452">
    <property type="entry name" value="TPR-like"/>
    <property type="match status" value="1"/>
</dbReference>
<protein>
    <submittedName>
        <fullName evidence="9">Starch-binding associating with outer membrane</fullName>
    </submittedName>
</protein>
<dbReference type="RefSeq" id="WP_072881527.1">
    <property type="nucleotide sequence ID" value="NZ_FOKU01000006.1"/>
</dbReference>
<evidence type="ECO:0000313" key="10">
    <source>
        <dbReference type="Proteomes" id="UP000184031"/>
    </source>
</evidence>
<feature type="domain" description="RagB/SusD" evidence="6">
    <location>
        <begin position="339"/>
        <end position="459"/>
    </location>
</feature>
<dbReference type="EMBL" id="FOKU01000006">
    <property type="protein sequence ID" value="SFC10963.1"/>
    <property type="molecule type" value="Genomic_DNA"/>
</dbReference>
<dbReference type="STRING" id="1055723.SAMN05216293_3113"/>
<dbReference type="Pfam" id="PF07980">
    <property type="entry name" value="SusD_RagB"/>
    <property type="match status" value="1"/>
</dbReference>
<dbReference type="OrthoDB" id="5694214at2"/>
<dbReference type="InterPro" id="IPR011990">
    <property type="entry name" value="TPR-like_helical_dom_sf"/>
</dbReference>
<evidence type="ECO:0000256" key="5">
    <source>
        <dbReference type="ARBA" id="ARBA00023237"/>
    </source>
</evidence>
<dbReference type="PROSITE" id="PS51257">
    <property type="entry name" value="PROKAR_LIPOPROTEIN"/>
    <property type="match status" value="1"/>
</dbReference>
<evidence type="ECO:0000259" key="6">
    <source>
        <dbReference type="Pfam" id="PF07980"/>
    </source>
</evidence>
<evidence type="ECO:0000313" key="8">
    <source>
        <dbReference type="EMBL" id="SFC10963.1"/>
    </source>
</evidence>
<evidence type="ECO:0000256" key="1">
    <source>
        <dbReference type="ARBA" id="ARBA00004442"/>
    </source>
</evidence>
<evidence type="ECO:0000256" key="2">
    <source>
        <dbReference type="ARBA" id="ARBA00006275"/>
    </source>
</evidence>
<gene>
    <name evidence="8" type="ORF">SAMN04487891_1068</name>
    <name evidence="9" type="ORF">SAMN05216293_3113</name>
</gene>
<dbReference type="InterPro" id="IPR033985">
    <property type="entry name" value="SusD-like_N"/>
</dbReference>
<accession>A0A1M6Z8A9</accession>
<evidence type="ECO:0000256" key="4">
    <source>
        <dbReference type="ARBA" id="ARBA00023136"/>
    </source>
</evidence>
<keyword evidence="4" id="KW-0472">Membrane</keyword>
<keyword evidence="3" id="KW-0732">Signal</keyword>